<keyword evidence="6" id="KW-1185">Reference proteome</keyword>
<dbReference type="Proteomes" id="UP001225134">
    <property type="component" value="Unassembled WGS sequence"/>
</dbReference>
<evidence type="ECO:0000256" key="2">
    <source>
        <dbReference type="ARBA" id="ARBA00023125"/>
    </source>
</evidence>
<dbReference type="PANTHER" id="PTHR44846:SF1">
    <property type="entry name" value="MANNOSYL-D-GLYCERATE TRANSPORT_METABOLISM SYSTEM REPRESSOR MNGR-RELATED"/>
    <property type="match status" value="1"/>
</dbReference>
<dbReference type="Pfam" id="PF07702">
    <property type="entry name" value="UTRA"/>
    <property type="match status" value="1"/>
</dbReference>
<dbReference type="InterPro" id="IPR050679">
    <property type="entry name" value="Bact_HTH_transcr_reg"/>
</dbReference>
<accession>A0ABT7HHU6</accession>
<proteinExistence type="predicted"/>
<dbReference type="PROSITE" id="PS50949">
    <property type="entry name" value="HTH_GNTR"/>
    <property type="match status" value="1"/>
</dbReference>
<dbReference type="EMBL" id="JASSPP010000001">
    <property type="protein sequence ID" value="MDK9580068.1"/>
    <property type="molecule type" value="Genomic_DNA"/>
</dbReference>
<gene>
    <name evidence="5" type="ORF">QQA45_00790</name>
</gene>
<dbReference type="RefSeq" id="WP_285152467.1">
    <property type="nucleotide sequence ID" value="NZ_JASSPP010000001.1"/>
</dbReference>
<keyword evidence="1" id="KW-0805">Transcription regulation</keyword>
<dbReference type="InterPro" id="IPR000524">
    <property type="entry name" value="Tscrpt_reg_HTH_GntR"/>
</dbReference>
<dbReference type="PRINTS" id="PR00035">
    <property type="entry name" value="HTHGNTR"/>
</dbReference>
<organism evidence="5 6">
    <name type="scientific">Sneathia sanguinegens</name>
    <dbReference type="NCBI Taxonomy" id="40543"/>
    <lineage>
        <taxon>Bacteria</taxon>
        <taxon>Fusobacteriati</taxon>
        <taxon>Fusobacteriota</taxon>
        <taxon>Fusobacteriia</taxon>
        <taxon>Fusobacteriales</taxon>
        <taxon>Leptotrichiaceae</taxon>
        <taxon>Sneathia</taxon>
    </lineage>
</organism>
<name>A0ABT7HHU6_9FUSO</name>
<reference evidence="5 6" key="1">
    <citation type="submission" date="2023-06" db="EMBL/GenBank/DDBJ databases">
        <title>Antibody response to the Sneathia vaginalis cytopathogenic toxin A during pregnancy.</title>
        <authorList>
            <person name="Mccoy Z.T."/>
            <person name="Serrano M.G."/>
            <person name="Spaine K."/>
            <person name="Edwards D.J."/>
            <person name="Buck G.A."/>
            <person name="Jefferson K."/>
        </authorList>
    </citation>
    <scope>NUCLEOTIDE SEQUENCE [LARGE SCALE GENOMIC DNA]</scope>
    <source>
        <strain evidence="5 6">CCUG 42621</strain>
    </source>
</reference>
<dbReference type="CDD" id="cd07377">
    <property type="entry name" value="WHTH_GntR"/>
    <property type="match status" value="1"/>
</dbReference>
<dbReference type="Gene3D" id="3.40.1410.10">
    <property type="entry name" value="Chorismate lyase-like"/>
    <property type="match status" value="1"/>
</dbReference>
<dbReference type="PANTHER" id="PTHR44846">
    <property type="entry name" value="MANNOSYL-D-GLYCERATE TRANSPORT/METABOLISM SYSTEM REPRESSOR MNGR-RELATED"/>
    <property type="match status" value="1"/>
</dbReference>
<evidence type="ECO:0000313" key="5">
    <source>
        <dbReference type="EMBL" id="MDK9580068.1"/>
    </source>
</evidence>
<evidence type="ECO:0000256" key="1">
    <source>
        <dbReference type="ARBA" id="ARBA00023015"/>
    </source>
</evidence>
<dbReference type="InterPro" id="IPR011663">
    <property type="entry name" value="UTRA"/>
</dbReference>
<dbReference type="SUPFAM" id="SSF46785">
    <property type="entry name" value="Winged helix' DNA-binding domain"/>
    <property type="match status" value="1"/>
</dbReference>
<protein>
    <submittedName>
        <fullName evidence="5">GntR family transcriptional regulator</fullName>
    </submittedName>
</protein>
<feature type="domain" description="HTH gntR-type" evidence="4">
    <location>
        <begin position="5"/>
        <end position="73"/>
    </location>
</feature>
<keyword evidence="3" id="KW-0804">Transcription</keyword>
<dbReference type="SUPFAM" id="SSF64288">
    <property type="entry name" value="Chorismate lyase-like"/>
    <property type="match status" value="1"/>
</dbReference>
<dbReference type="InterPro" id="IPR028978">
    <property type="entry name" value="Chorismate_lyase_/UTRA_dom_sf"/>
</dbReference>
<sequence length="240" mass="28679">MVKNAAVYYSIYLEIKDKIEGGKFKIGQKLPSERELEKIYSVSRTTIRQALLKLENNNYIHKIRGRGNFVSENIIKQELNNFYSFNDKMISLGKKPSSKLIDYKIIKCTKFFSELFKIPENSNIYSIKRLRLVNDLPAMFENTFLPEYRFKDLDFKKLNETPMYEIFEKDYGTFLEKAIETFKPIKIEEKEELKYLEIPKNSIAMEIIRTTYEYDRVIEYTISHVRNNMFEYTIVLNRLV</sequence>
<keyword evidence="2" id="KW-0238">DNA-binding</keyword>
<evidence type="ECO:0000259" key="4">
    <source>
        <dbReference type="PROSITE" id="PS50949"/>
    </source>
</evidence>
<evidence type="ECO:0000256" key="3">
    <source>
        <dbReference type="ARBA" id="ARBA00023163"/>
    </source>
</evidence>
<comment type="caution">
    <text evidence="5">The sequence shown here is derived from an EMBL/GenBank/DDBJ whole genome shotgun (WGS) entry which is preliminary data.</text>
</comment>
<dbReference type="SMART" id="SM00866">
    <property type="entry name" value="UTRA"/>
    <property type="match status" value="1"/>
</dbReference>
<dbReference type="InterPro" id="IPR036388">
    <property type="entry name" value="WH-like_DNA-bd_sf"/>
</dbReference>
<dbReference type="InterPro" id="IPR036390">
    <property type="entry name" value="WH_DNA-bd_sf"/>
</dbReference>
<dbReference type="Gene3D" id="1.10.10.10">
    <property type="entry name" value="Winged helix-like DNA-binding domain superfamily/Winged helix DNA-binding domain"/>
    <property type="match status" value="1"/>
</dbReference>
<dbReference type="Pfam" id="PF00392">
    <property type="entry name" value="GntR"/>
    <property type="match status" value="1"/>
</dbReference>
<evidence type="ECO:0000313" key="6">
    <source>
        <dbReference type="Proteomes" id="UP001225134"/>
    </source>
</evidence>
<dbReference type="SMART" id="SM00345">
    <property type="entry name" value="HTH_GNTR"/>
    <property type="match status" value="1"/>
</dbReference>